<evidence type="ECO:0000313" key="2">
    <source>
        <dbReference type="EMBL" id="KZT66555.1"/>
    </source>
</evidence>
<evidence type="ECO:0000313" key="3">
    <source>
        <dbReference type="Proteomes" id="UP000076727"/>
    </source>
</evidence>
<gene>
    <name evidence="2" type="ORF">DAEQUDRAFT_447926</name>
</gene>
<feature type="compositionally biased region" description="Basic residues" evidence="1">
    <location>
        <begin position="1"/>
        <end position="12"/>
    </location>
</feature>
<feature type="compositionally biased region" description="Basic and acidic residues" evidence="1">
    <location>
        <begin position="18"/>
        <end position="29"/>
    </location>
</feature>
<evidence type="ECO:0000256" key="1">
    <source>
        <dbReference type="SAM" id="MobiDB-lite"/>
    </source>
</evidence>
<name>A0A165N5T6_9APHY</name>
<dbReference type="EMBL" id="KV429087">
    <property type="protein sequence ID" value="KZT66555.1"/>
    <property type="molecule type" value="Genomic_DNA"/>
</dbReference>
<dbReference type="AlphaFoldDB" id="A0A165N5T6"/>
<proteinExistence type="predicted"/>
<feature type="region of interest" description="Disordered" evidence="1">
    <location>
        <begin position="1"/>
        <end position="83"/>
    </location>
</feature>
<organism evidence="2 3">
    <name type="scientific">Daedalea quercina L-15889</name>
    <dbReference type="NCBI Taxonomy" id="1314783"/>
    <lineage>
        <taxon>Eukaryota</taxon>
        <taxon>Fungi</taxon>
        <taxon>Dikarya</taxon>
        <taxon>Basidiomycota</taxon>
        <taxon>Agaricomycotina</taxon>
        <taxon>Agaricomycetes</taxon>
        <taxon>Polyporales</taxon>
        <taxon>Fomitopsis</taxon>
    </lineage>
</organism>
<feature type="region of interest" description="Disordered" evidence="1">
    <location>
        <begin position="234"/>
        <end position="274"/>
    </location>
</feature>
<dbReference type="Proteomes" id="UP000076727">
    <property type="component" value="Unassembled WGS sequence"/>
</dbReference>
<dbReference type="OrthoDB" id="412109at2759"/>
<feature type="compositionally biased region" description="Basic and acidic residues" evidence="1">
    <location>
        <begin position="242"/>
        <end position="274"/>
    </location>
</feature>
<protein>
    <submittedName>
        <fullName evidence="2">Uncharacterized protein</fullName>
    </submittedName>
</protein>
<dbReference type="STRING" id="1314783.A0A165N5T6"/>
<sequence>MDTPHGTRRRAHPYAMPHADRFPTNDPRGRPSYSRLVNQATPPTSPPIKTPFSTRKAKATRRGDGHPAQRALEKDRKGQERPTVITEEEAVEILAVYSDPSVDDVVFGKPLNQYDLDMANEVAMMHVRKSKAESLHDSLFEAGLRVHRAKNSSRAQRWRQHSSAYLARMKRELGSDPLREFKRREEEERRLAEIARLNELHKQSIEEARRKREEEQRLREEERWRCEEEERKREERKRRAEAKRNAREARRREKERLRAEAHRQQEDRRKQEEERARQLAEALQLYDSKWETLKSLEAPTDIPGQLMPWPVFHEVTMPEHITYEAVKEFVLHPLRSSVSEMSSKKKVMAELLRWHSDKFDKIALLKVRLDHQEVAKQCASLVERWLTRLLMEVQA</sequence>
<keyword evidence="3" id="KW-1185">Reference proteome</keyword>
<feature type="compositionally biased region" description="Basic and acidic residues" evidence="1">
    <location>
        <begin position="61"/>
        <end position="80"/>
    </location>
</feature>
<reference evidence="2 3" key="1">
    <citation type="journal article" date="2016" name="Mol. Biol. Evol.">
        <title>Comparative Genomics of Early-Diverging Mushroom-Forming Fungi Provides Insights into the Origins of Lignocellulose Decay Capabilities.</title>
        <authorList>
            <person name="Nagy L.G."/>
            <person name="Riley R."/>
            <person name="Tritt A."/>
            <person name="Adam C."/>
            <person name="Daum C."/>
            <person name="Floudas D."/>
            <person name="Sun H."/>
            <person name="Yadav J.S."/>
            <person name="Pangilinan J."/>
            <person name="Larsson K.H."/>
            <person name="Matsuura K."/>
            <person name="Barry K."/>
            <person name="Labutti K."/>
            <person name="Kuo R."/>
            <person name="Ohm R.A."/>
            <person name="Bhattacharya S.S."/>
            <person name="Shirouzu T."/>
            <person name="Yoshinaga Y."/>
            <person name="Martin F.M."/>
            <person name="Grigoriev I.V."/>
            <person name="Hibbett D.S."/>
        </authorList>
    </citation>
    <scope>NUCLEOTIDE SEQUENCE [LARGE SCALE GENOMIC DNA]</scope>
    <source>
        <strain evidence="2 3">L-15889</strain>
    </source>
</reference>
<accession>A0A165N5T6</accession>